<gene>
    <name evidence="1" type="ORF">LTR09_012500</name>
</gene>
<dbReference type="SUPFAM" id="SSF49503">
    <property type="entry name" value="Cupredoxins"/>
    <property type="match status" value="1"/>
</dbReference>
<reference evidence="1" key="1">
    <citation type="submission" date="2023-04" db="EMBL/GenBank/DDBJ databases">
        <title>Black Yeasts Isolated from many extreme environments.</title>
        <authorList>
            <person name="Coleine C."/>
            <person name="Stajich J.E."/>
            <person name="Selbmann L."/>
        </authorList>
    </citation>
    <scope>NUCLEOTIDE SEQUENCE</scope>
    <source>
        <strain evidence="1">CCFEE 5312</strain>
    </source>
</reference>
<dbReference type="AlphaFoldDB" id="A0AAJ0D9R8"/>
<evidence type="ECO:0000313" key="2">
    <source>
        <dbReference type="Proteomes" id="UP001271007"/>
    </source>
</evidence>
<evidence type="ECO:0008006" key="3">
    <source>
        <dbReference type="Google" id="ProtNLM"/>
    </source>
</evidence>
<protein>
    <recommendedName>
        <fullName evidence="3">Plastocyanin-like domain-containing protein</fullName>
    </recommendedName>
</protein>
<sequence length="219" mass="23997">MAGATAFGTTWLKALYRGYTDATLNTQSPQPPWQGTLGPILRSEVGDLVEIMFVNRLSKNYASMHSMGLSYTKYSEGSAYPNDTAPGQEVNLPEAEGVPPGGCVVYKWFVDDVSGPPAGQPAMAHSYHSYVALQQDTNAGLIGPQIVYAPGQMAATMANYREFRLLYMIYNEMDSFLSGQNAAALKSKNPSSGGTSYRSEVIRLWRHRFHWEVGVKAVL</sequence>
<accession>A0AAJ0D9R8</accession>
<dbReference type="Gene3D" id="2.60.40.420">
    <property type="entry name" value="Cupredoxins - blue copper proteins"/>
    <property type="match status" value="1"/>
</dbReference>
<dbReference type="EMBL" id="JAWDJX010000127">
    <property type="protein sequence ID" value="KAK3045974.1"/>
    <property type="molecule type" value="Genomic_DNA"/>
</dbReference>
<organism evidence="1 2">
    <name type="scientific">Extremus antarcticus</name>
    <dbReference type="NCBI Taxonomy" id="702011"/>
    <lineage>
        <taxon>Eukaryota</taxon>
        <taxon>Fungi</taxon>
        <taxon>Dikarya</taxon>
        <taxon>Ascomycota</taxon>
        <taxon>Pezizomycotina</taxon>
        <taxon>Dothideomycetes</taxon>
        <taxon>Dothideomycetidae</taxon>
        <taxon>Mycosphaerellales</taxon>
        <taxon>Extremaceae</taxon>
        <taxon>Extremus</taxon>
    </lineage>
</organism>
<dbReference type="InterPro" id="IPR008972">
    <property type="entry name" value="Cupredoxin"/>
</dbReference>
<keyword evidence="2" id="KW-1185">Reference proteome</keyword>
<evidence type="ECO:0000313" key="1">
    <source>
        <dbReference type="EMBL" id="KAK3045974.1"/>
    </source>
</evidence>
<comment type="caution">
    <text evidence="1">The sequence shown here is derived from an EMBL/GenBank/DDBJ whole genome shotgun (WGS) entry which is preliminary data.</text>
</comment>
<proteinExistence type="predicted"/>
<name>A0AAJ0D9R8_9PEZI</name>
<dbReference type="Proteomes" id="UP001271007">
    <property type="component" value="Unassembled WGS sequence"/>
</dbReference>